<keyword evidence="1" id="KW-1133">Transmembrane helix</keyword>
<reference evidence="2 3" key="1">
    <citation type="submission" date="2016-06" db="EMBL/GenBank/DDBJ databases">
        <title>Draft Genome Sequence of Tenacibaculum soleae UCD-KL19.</title>
        <authorList>
            <person name="Eisen J.A."/>
            <person name="Coil D.A."/>
            <person name="Lujan K.M."/>
        </authorList>
    </citation>
    <scope>NUCLEOTIDE SEQUENCE [LARGE SCALE GENOMIC DNA]</scope>
    <source>
        <strain evidence="2 3">UCD-KL19</strain>
    </source>
</reference>
<name>A0A1B9Y2V6_9FLAO</name>
<comment type="caution">
    <text evidence="2">The sequence shown here is derived from an EMBL/GenBank/DDBJ whole genome shotgun (WGS) entry which is preliminary data.</text>
</comment>
<proteinExistence type="predicted"/>
<accession>A0A1B9Y2V6</accession>
<dbReference type="AlphaFoldDB" id="A0A1B9Y2V6"/>
<dbReference type="OrthoDB" id="1116391at2"/>
<dbReference type="STRING" id="447689.BA195_05450"/>
<organism evidence="2 3">
    <name type="scientific">Tenacibaculum soleae</name>
    <dbReference type="NCBI Taxonomy" id="447689"/>
    <lineage>
        <taxon>Bacteria</taxon>
        <taxon>Pseudomonadati</taxon>
        <taxon>Bacteroidota</taxon>
        <taxon>Flavobacteriia</taxon>
        <taxon>Flavobacteriales</taxon>
        <taxon>Flavobacteriaceae</taxon>
        <taxon>Tenacibaculum</taxon>
    </lineage>
</organism>
<dbReference type="Proteomes" id="UP000093186">
    <property type="component" value="Unassembled WGS sequence"/>
</dbReference>
<evidence type="ECO:0000313" key="2">
    <source>
        <dbReference type="EMBL" id="OCK44133.1"/>
    </source>
</evidence>
<gene>
    <name evidence="2" type="ORF">BA195_05450</name>
</gene>
<keyword evidence="3" id="KW-1185">Reference proteome</keyword>
<evidence type="ECO:0000256" key="1">
    <source>
        <dbReference type="SAM" id="Phobius"/>
    </source>
</evidence>
<sequence>MKLKKWQKAGLSWGMFMFVIMTFVWPYFDGEEITLKKTLISLVIWTIASFAFGWSMRHNHKEK</sequence>
<feature type="transmembrane region" description="Helical" evidence="1">
    <location>
        <begin position="9"/>
        <end position="27"/>
    </location>
</feature>
<evidence type="ECO:0000313" key="3">
    <source>
        <dbReference type="Proteomes" id="UP000093186"/>
    </source>
</evidence>
<keyword evidence="1" id="KW-0812">Transmembrane</keyword>
<protein>
    <submittedName>
        <fullName evidence="2">Uncharacterized protein</fullName>
    </submittedName>
</protein>
<dbReference type="RefSeq" id="WP_068703211.1">
    <property type="nucleotide sequence ID" value="NZ_MAKX01000001.1"/>
</dbReference>
<feature type="transmembrane region" description="Helical" evidence="1">
    <location>
        <begin position="39"/>
        <end position="56"/>
    </location>
</feature>
<dbReference type="EMBL" id="MAKX01000001">
    <property type="protein sequence ID" value="OCK44133.1"/>
    <property type="molecule type" value="Genomic_DNA"/>
</dbReference>
<keyword evidence="1" id="KW-0472">Membrane</keyword>